<comment type="caution">
    <text evidence="1">The sequence shown here is derived from an EMBL/GenBank/DDBJ whole genome shotgun (WGS) entry which is preliminary data.</text>
</comment>
<gene>
    <name evidence="1" type="ORF">R5A26_18385</name>
</gene>
<dbReference type="Gene3D" id="3.30.450.150">
    <property type="entry name" value="Haem-degrading domain"/>
    <property type="match status" value="1"/>
</dbReference>
<keyword evidence="2" id="KW-1185">Reference proteome</keyword>
<dbReference type="PANTHER" id="PTHR34309">
    <property type="entry name" value="SLR1406 PROTEIN"/>
    <property type="match status" value="1"/>
</dbReference>
<dbReference type="InterPro" id="IPR005624">
    <property type="entry name" value="PduO/GlcC-like"/>
</dbReference>
<dbReference type="RefSeq" id="WP_019064729.1">
    <property type="nucleotide sequence ID" value="NZ_JAPEMW010000001.1"/>
</dbReference>
<dbReference type="EMBL" id="JAWMAJ010000055">
    <property type="protein sequence ID" value="MDV7217924.1"/>
    <property type="molecule type" value="Genomic_DNA"/>
</dbReference>
<protein>
    <submittedName>
        <fullName evidence="1">Heme-binding protein</fullName>
    </submittedName>
</protein>
<accession>A0ABU4FBH2</accession>
<name>A0ABU4FBH2_9ACTN</name>
<dbReference type="Pfam" id="PF03928">
    <property type="entry name" value="HbpS-like"/>
    <property type="match status" value="1"/>
</dbReference>
<proteinExistence type="predicted"/>
<evidence type="ECO:0000313" key="1">
    <source>
        <dbReference type="EMBL" id="MDV7217924.1"/>
    </source>
</evidence>
<dbReference type="InterPro" id="IPR052517">
    <property type="entry name" value="GlcG_carb_metab_protein"/>
</dbReference>
<dbReference type="SUPFAM" id="SSF143744">
    <property type="entry name" value="GlcG-like"/>
    <property type="match status" value="1"/>
</dbReference>
<evidence type="ECO:0000313" key="2">
    <source>
        <dbReference type="Proteomes" id="UP001187346"/>
    </source>
</evidence>
<sequence length="144" mass="14246">MPLTQISPVILTLDDAATATAAGVHKATELGVPYTFTVLDGGGNTVLVTRMDGAALASIDTSRAKARTSVYFGAATADLAPAVQSGAPLSSIQTATTFPLAFVAGGVPITDARGVVVGALGAGGGSPAQDHEVAAFAVQALRRP</sequence>
<organism evidence="1 2">
    <name type="scientific">Streptomyces prunicolor</name>
    <dbReference type="NCBI Taxonomy" id="67348"/>
    <lineage>
        <taxon>Bacteria</taxon>
        <taxon>Bacillati</taxon>
        <taxon>Actinomycetota</taxon>
        <taxon>Actinomycetes</taxon>
        <taxon>Kitasatosporales</taxon>
        <taxon>Streptomycetaceae</taxon>
        <taxon>Streptomyces</taxon>
    </lineage>
</organism>
<reference evidence="1 2" key="1">
    <citation type="submission" date="2023-10" db="EMBL/GenBank/DDBJ databases">
        <title>Characterization of rhizosphere-enriched actinobacteria from wheat plants lab-grown on chernevaya soil.</title>
        <authorList>
            <person name="Tikhonova E.N."/>
            <person name="Konopkin A."/>
            <person name="Kravchenko I.K."/>
        </authorList>
    </citation>
    <scope>NUCLEOTIDE SEQUENCE [LARGE SCALE GENOMIC DNA]</scope>
    <source>
        <strain evidence="1 2">RR29</strain>
    </source>
</reference>
<dbReference type="Proteomes" id="UP001187346">
    <property type="component" value="Unassembled WGS sequence"/>
</dbReference>
<dbReference type="InterPro" id="IPR038084">
    <property type="entry name" value="PduO/GlcC-like_sf"/>
</dbReference>
<dbReference type="PANTHER" id="PTHR34309:SF1">
    <property type="entry name" value="PROTEIN GLCG"/>
    <property type="match status" value="1"/>
</dbReference>